<evidence type="ECO:0000313" key="4">
    <source>
        <dbReference type="Proteomes" id="UP000008840"/>
    </source>
</evidence>
<dbReference type="KEGG" id="sml:Smlt3771"/>
<evidence type="ECO:0000313" key="3">
    <source>
        <dbReference type="EMBL" id="CAQ47180.1"/>
    </source>
</evidence>
<sequence length="490" mass="54034">MGNVREPVEGGMGHDRLRCLRLPASDAGPDREEIARHRRVRLVHRDRVHSLGGVRPLSSHAASRERGRESIRRSSRSAGCLNRHRPQSIGSALKTSTVRWGASLIRMSLDRTALRRYTQWLPFLALVAVCVAWWSPLGVIAGLAVCLALGRALQRIDLVGNAVCGSRLRSQSMKPFAERPPAHDVLLDWGELGMGGPAYSTQMLRDGAIVEGVSTGGSRDASGEWQDLPGGALRLASGYVDRCEAVIVYDERQKTVQVLAADPGQFRQQLGERLQTDGEAGAASWLRSQSGGVTQLHSCRGLWLEHGHPALAAGLPRELRHVLPDARVLRAVPLLPDDLRVTAHPALFACICPYALYLDETSSGRHACDLETVIASPSGRCLVVAGSVLDENLRPIEGVWLVCWQGRWQAFARHAMGGFGKARSMAWINVIDADDDGTLQCEAYEERWEFDAVHRYPTRHTALELPVEWRETGLALRARDGRFRLRLPSR</sequence>
<proteinExistence type="predicted"/>
<dbReference type="EMBL" id="AM743169">
    <property type="protein sequence ID" value="CAQ47180.1"/>
    <property type="molecule type" value="Genomic_DNA"/>
</dbReference>
<dbReference type="eggNOG" id="ENOG5033GQG">
    <property type="taxonomic scope" value="Bacteria"/>
</dbReference>
<name>B2FSC6_STRMK</name>
<dbReference type="HOGENOM" id="CLU_670672_0_0_6"/>
<keyword evidence="2" id="KW-0472">Membrane</keyword>
<dbReference type="EnsemblBacteria" id="CAQ47180">
    <property type="protein sequence ID" value="CAQ47180"/>
    <property type="gene ID" value="Smlt3771"/>
</dbReference>
<dbReference type="AlphaFoldDB" id="B2FSC6"/>
<protein>
    <submittedName>
        <fullName evidence="3">Transmembrane protein</fullName>
    </submittedName>
</protein>
<dbReference type="Proteomes" id="UP000008840">
    <property type="component" value="Chromosome"/>
</dbReference>
<feature type="region of interest" description="Disordered" evidence="1">
    <location>
        <begin position="53"/>
        <end position="83"/>
    </location>
</feature>
<feature type="compositionally biased region" description="Basic and acidic residues" evidence="1">
    <location>
        <begin position="62"/>
        <end position="72"/>
    </location>
</feature>
<feature type="transmembrane region" description="Helical" evidence="2">
    <location>
        <begin position="120"/>
        <end position="150"/>
    </location>
</feature>
<gene>
    <name evidence="3" type="ordered locus">Smlt3771</name>
</gene>
<reference evidence="3 4" key="1">
    <citation type="journal article" date="2008" name="Genome Biol.">
        <title>The complete genome, comparative and functional analysis of Stenotrophomonas maltophilia reveals an organism heavily shielded by drug resistance determinants.</title>
        <authorList>
            <person name="Crossman L.C."/>
            <person name="Gould V.C."/>
            <person name="Dow J.M."/>
            <person name="Vernikos G.S."/>
            <person name="Okazaki A."/>
            <person name="Sebaihia M."/>
            <person name="Saunders D."/>
            <person name="Arrowsmith C."/>
            <person name="Carver T."/>
            <person name="Peters N."/>
            <person name="Adlem E."/>
            <person name="Kerhornou A."/>
            <person name="Lord A."/>
            <person name="Murphy L."/>
            <person name="Seeger K."/>
            <person name="Squares R."/>
            <person name="Rutter S."/>
            <person name="Quail M.A."/>
            <person name="Rajandream M.A."/>
            <person name="Harris D."/>
            <person name="Churcher C."/>
            <person name="Bentley S.D."/>
            <person name="Parkhill J."/>
            <person name="Thomson N.R."/>
            <person name="Avison M.B."/>
        </authorList>
    </citation>
    <scope>NUCLEOTIDE SEQUENCE [LARGE SCALE GENOMIC DNA]</scope>
    <source>
        <strain evidence="3 4">K279a</strain>
    </source>
</reference>
<keyword evidence="4" id="KW-1185">Reference proteome</keyword>
<keyword evidence="2 3" id="KW-0812">Transmembrane</keyword>
<accession>B2FSC6</accession>
<evidence type="ECO:0000256" key="2">
    <source>
        <dbReference type="SAM" id="Phobius"/>
    </source>
</evidence>
<organism evidence="3 4">
    <name type="scientific">Stenotrophomonas maltophilia (strain K279a)</name>
    <dbReference type="NCBI Taxonomy" id="522373"/>
    <lineage>
        <taxon>Bacteria</taxon>
        <taxon>Pseudomonadati</taxon>
        <taxon>Pseudomonadota</taxon>
        <taxon>Gammaproteobacteria</taxon>
        <taxon>Lysobacterales</taxon>
        <taxon>Lysobacteraceae</taxon>
        <taxon>Stenotrophomonas</taxon>
        <taxon>Stenotrophomonas maltophilia group</taxon>
    </lineage>
</organism>
<evidence type="ECO:0000256" key="1">
    <source>
        <dbReference type="SAM" id="MobiDB-lite"/>
    </source>
</evidence>
<keyword evidence="2" id="KW-1133">Transmembrane helix</keyword>